<gene>
    <name evidence="15" type="primary">trpC_2</name>
    <name evidence="13" type="synonym">trpC</name>
    <name evidence="15" type="ORF">NCTC9140_03710</name>
</gene>
<comment type="pathway">
    <text evidence="4 13">Amino-acid biosynthesis; L-tryptophan biosynthesis; L-tryptophan from chorismate: step 4/5.</text>
</comment>
<dbReference type="Proteomes" id="UP000254938">
    <property type="component" value="Unassembled WGS sequence"/>
</dbReference>
<comment type="similarity">
    <text evidence="5">In the N-terminal section; belongs to the TrpC family.</text>
</comment>
<accession>A0A377TQH7</accession>
<evidence type="ECO:0000256" key="4">
    <source>
        <dbReference type="ARBA" id="ARBA00004696"/>
    </source>
</evidence>
<evidence type="ECO:0000256" key="9">
    <source>
        <dbReference type="ARBA" id="ARBA00022822"/>
    </source>
</evidence>
<keyword evidence="11 13" id="KW-0456">Lyase</keyword>
<dbReference type="GO" id="GO:0004640">
    <property type="term" value="F:phosphoribosylanthranilate isomerase activity"/>
    <property type="evidence" value="ECO:0007669"/>
    <property type="project" value="UniProtKB-EC"/>
</dbReference>
<dbReference type="NCBIfam" id="NF006945">
    <property type="entry name" value="PRK09427.1"/>
    <property type="match status" value="1"/>
</dbReference>
<dbReference type="Pfam" id="PF00218">
    <property type="entry name" value="IGPS"/>
    <property type="match status" value="1"/>
</dbReference>
<dbReference type="InterPro" id="IPR013798">
    <property type="entry name" value="Indole-3-glycerol_P_synth_dom"/>
</dbReference>
<evidence type="ECO:0000313" key="16">
    <source>
        <dbReference type="Proteomes" id="UP000254938"/>
    </source>
</evidence>
<dbReference type="UniPathway" id="UPA00035">
    <property type="reaction ID" value="UER00043"/>
</dbReference>
<evidence type="ECO:0000256" key="12">
    <source>
        <dbReference type="ARBA" id="ARBA00025592"/>
    </source>
</evidence>
<evidence type="ECO:0000256" key="7">
    <source>
        <dbReference type="ARBA" id="ARBA00022605"/>
    </source>
</evidence>
<dbReference type="PROSITE" id="PS00614">
    <property type="entry name" value="IGPS"/>
    <property type="match status" value="1"/>
</dbReference>
<evidence type="ECO:0000256" key="6">
    <source>
        <dbReference type="ARBA" id="ARBA00009847"/>
    </source>
</evidence>
<evidence type="ECO:0000256" key="5">
    <source>
        <dbReference type="ARBA" id="ARBA00007902"/>
    </source>
</evidence>
<keyword evidence="9 13" id="KW-0822">Tryptophan biosynthesis</keyword>
<keyword evidence="8 13" id="KW-0210">Decarboxylase</keyword>
<dbReference type="InterPro" id="IPR001468">
    <property type="entry name" value="Indole-3-GlycerolPSynthase_CS"/>
</dbReference>
<comment type="similarity">
    <text evidence="6">In the C-terminal section; belongs to the TrpF family.</text>
</comment>
<evidence type="ECO:0000256" key="10">
    <source>
        <dbReference type="ARBA" id="ARBA00023141"/>
    </source>
</evidence>
<dbReference type="InterPro" id="IPR013785">
    <property type="entry name" value="Aldolase_TIM"/>
</dbReference>
<comment type="similarity">
    <text evidence="13">Belongs to the TrpC family.</text>
</comment>
<dbReference type="SUPFAM" id="SSF51366">
    <property type="entry name" value="Ribulose-phoshate binding barrel"/>
    <property type="match status" value="1"/>
</dbReference>
<evidence type="ECO:0000256" key="3">
    <source>
        <dbReference type="ARBA" id="ARBA00004664"/>
    </source>
</evidence>
<comment type="catalytic activity">
    <reaction evidence="1">
        <text>N-(5-phospho-beta-D-ribosyl)anthranilate = 1-(2-carboxyphenylamino)-1-deoxy-D-ribulose 5-phosphate</text>
        <dbReference type="Rhea" id="RHEA:21540"/>
        <dbReference type="ChEBI" id="CHEBI:18277"/>
        <dbReference type="ChEBI" id="CHEBI:58613"/>
        <dbReference type="EC" id="5.3.1.24"/>
    </reaction>
</comment>
<evidence type="ECO:0000256" key="11">
    <source>
        <dbReference type="ARBA" id="ARBA00023239"/>
    </source>
</evidence>
<keyword evidence="7 13" id="KW-0028">Amino-acid biosynthesis</keyword>
<dbReference type="FunFam" id="3.20.20.70:FF:000024">
    <property type="entry name" value="Indole-3-glycerol phosphate synthase"/>
    <property type="match status" value="1"/>
</dbReference>
<comment type="function">
    <text evidence="12">Bifunctional enzyme that catalyzes two sequential steps of tryptophan biosynthetic pathway. The first reaction is catalyzed by the isomerase, coded by the TrpF domain; the second reaction is catalyzed by the synthase, coded by the TrpC domain.</text>
</comment>
<dbReference type="EMBL" id="UGKQ01000007">
    <property type="protein sequence ID" value="STS81965.1"/>
    <property type="molecule type" value="Genomic_DNA"/>
</dbReference>
<sequence>MQTVLAKIVADKAIWVEARKQQQPLASFQNEIVPTQRNFYDALAGTRTAFILECKKASPSKGLIREDFDPAAIASIYKHYASAISVLCDEKYFQGSFDFLPIVSQVAPQPILCKDFTIDPYQIYLARYYQADACLLMLSVLDDEQYRQLSAVAHSLNMGVLTEVSNEEELERAIALKAKVVGINNRDLRDMSIDLNRTRQLAARLGPDVTVISESGIHTYAEVRELSHFANGFLIGSALMEQADLERRLKACCSARTKCAA</sequence>
<evidence type="ECO:0000256" key="8">
    <source>
        <dbReference type="ARBA" id="ARBA00022793"/>
    </source>
</evidence>
<evidence type="ECO:0000256" key="1">
    <source>
        <dbReference type="ARBA" id="ARBA00001164"/>
    </source>
</evidence>
<comment type="pathway">
    <text evidence="3">Amino-acid biosynthesis; L-tryptophan biosynthesis; L-tryptophan from chorismate: step 3/5.</text>
</comment>
<keyword evidence="10 13" id="KW-0057">Aromatic amino acid biosynthesis</keyword>
<protein>
    <recommendedName>
        <fullName evidence="13">Indole-3-glycerol phosphate synthase</fullName>
        <shortName evidence="13">IGPS</shortName>
        <ecNumber evidence="13">4.1.1.48</ecNumber>
    </recommendedName>
</protein>
<dbReference type="EC" id="4.1.1.48" evidence="13"/>
<dbReference type="HAMAP" id="MF_00134_B">
    <property type="entry name" value="IGPS_B"/>
    <property type="match status" value="1"/>
</dbReference>
<dbReference type="PANTHER" id="PTHR22854:SF2">
    <property type="entry name" value="INDOLE-3-GLYCEROL-PHOSPHATE SYNTHASE"/>
    <property type="match status" value="1"/>
</dbReference>
<dbReference type="GO" id="GO:0000162">
    <property type="term" value="P:L-tryptophan biosynthetic process"/>
    <property type="evidence" value="ECO:0007669"/>
    <property type="project" value="UniProtKB-UniRule"/>
</dbReference>
<organism evidence="15 16">
    <name type="scientific">Klebsiella pneumoniae</name>
    <dbReference type="NCBI Taxonomy" id="573"/>
    <lineage>
        <taxon>Bacteria</taxon>
        <taxon>Pseudomonadati</taxon>
        <taxon>Pseudomonadota</taxon>
        <taxon>Gammaproteobacteria</taxon>
        <taxon>Enterobacterales</taxon>
        <taxon>Enterobacteriaceae</taxon>
        <taxon>Klebsiella/Raoultella group</taxon>
        <taxon>Klebsiella</taxon>
        <taxon>Klebsiella pneumoniae complex</taxon>
    </lineage>
</organism>
<dbReference type="PANTHER" id="PTHR22854">
    <property type="entry name" value="TRYPTOPHAN BIOSYNTHESIS PROTEIN"/>
    <property type="match status" value="1"/>
</dbReference>
<dbReference type="InterPro" id="IPR045186">
    <property type="entry name" value="Indole-3-glycerol_P_synth"/>
</dbReference>
<feature type="domain" description="Indole-3-glycerol phosphate synthase" evidence="14">
    <location>
        <begin position="5"/>
        <end position="250"/>
    </location>
</feature>
<dbReference type="NCBIfam" id="NF001377">
    <property type="entry name" value="PRK00278.2-4"/>
    <property type="match status" value="1"/>
</dbReference>
<dbReference type="InterPro" id="IPR011060">
    <property type="entry name" value="RibuloseP-bd_barrel"/>
</dbReference>
<dbReference type="CDD" id="cd00331">
    <property type="entry name" value="IGPS"/>
    <property type="match status" value="1"/>
</dbReference>
<dbReference type="AlphaFoldDB" id="A0A377TQH7"/>
<proteinExistence type="inferred from homology"/>
<reference evidence="15 16" key="1">
    <citation type="submission" date="2018-06" db="EMBL/GenBank/DDBJ databases">
        <authorList>
            <consortium name="Pathogen Informatics"/>
            <person name="Doyle S."/>
        </authorList>
    </citation>
    <scope>NUCLEOTIDE SEQUENCE [LARGE SCALE GENOMIC DNA]</scope>
    <source>
        <strain evidence="15 16">NCTC9140</strain>
    </source>
</reference>
<dbReference type="GO" id="GO:0004425">
    <property type="term" value="F:indole-3-glycerol-phosphate synthase activity"/>
    <property type="evidence" value="ECO:0007669"/>
    <property type="project" value="UniProtKB-UniRule"/>
</dbReference>
<evidence type="ECO:0000259" key="14">
    <source>
        <dbReference type="Pfam" id="PF00218"/>
    </source>
</evidence>
<evidence type="ECO:0000313" key="15">
    <source>
        <dbReference type="EMBL" id="STS81965.1"/>
    </source>
</evidence>
<evidence type="ECO:0000256" key="13">
    <source>
        <dbReference type="HAMAP-Rule" id="MF_00134"/>
    </source>
</evidence>
<evidence type="ECO:0000256" key="2">
    <source>
        <dbReference type="ARBA" id="ARBA00001633"/>
    </source>
</evidence>
<comment type="catalytic activity">
    <reaction evidence="2 13">
        <text>1-(2-carboxyphenylamino)-1-deoxy-D-ribulose 5-phosphate + H(+) = (1S,2R)-1-C-(indol-3-yl)glycerol 3-phosphate + CO2 + H2O</text>
        <dbReference type="Rhea" id="RHEA:23476"/>
        <dbReference type="ChEBI" id="CHEBI:15377"/>
        <dbReference type="ChEBI" id="CHEBI:15378"/>
        <dbReference type="ChEBI" id="CHEBI:16526"/>
        <dbReference type="ChEBI" id="CHEBI:58613"/>
        <dbReference type="ChEBI" id="CHEBI:58866"/>
        <dbReference type="EC" id="4.1.1.48"/>
    </reaction>
</comment>
<name>A0A377TQH7_KLEPN</name>
<dbReference type="Gene3D" id="3.20.20.70">
    <property type="entry name" value="Aldolase class I"/>
    <property type="match status" value="1"/>
</dbReference>